<dbReference type="Gene3D" id="3.40.47.10">
    <property type="match status" value="2"/>
</dbReference>
<dbReference type="InterPro" id="IPR050091">
    <property type="entry name" value="PKS_NRPS_Biosynth_Enz"/>
</dbReference>
<dbReference type="PROSITE" id="PS50075">
    <property type="entry name" value="CARRIER"/>
    <property type="match status" value="1"/>
</dbReference>
<dbReference type="CDD" id="cd00833">
    <property type="entry name" value="PKS"/>
    <property type="match status" value="2"/>
</dbReference>
<evidence type="ECO:0000313" key="8">
    <source>
        <dbReference type="Proteomes" id="UP000197174"/>
    </source>
</evidence>
<dbReference type="PROSITE" id="PS52004">
    <property type="entry name" value="KS3_2"/>
    <property type="match status" value="2"/>
</dbReference>
<keyword evidence="3" id="KW-0808">Transferase</keyword>
<keyword evidence="4" id="KW-0012">Acyltransferase</keyword>
<dbReference type="Gene3D" id="3.40.366.10">
    <property type="entry name" value="Malonyl-Coenzyme A Acyl Carrier Protein, domain 2"/>
    <property type="match status" value="1"/>
</dbReference>
<dbReference type="InterPro" id="IPR014043">
    <property type="entry name" value="Acyl_transferase_dom"/>
</dbReference>
<dbReference type="RefSeq" id="WP_144081773.1">
    <property type="nucleotide sequence ID" value="NZ_MZMV01000061.1"/>
</dbReference>
<name>A0A246RFB9_9ACTN</name>
<dbReference type="OrthoDB" id="9778690at2"/>
<organism evidence="7 8">
    <name type="scientific">Micromonospora wenchangensis</name>
    <dbReference type="NCBI Taxonomy" id="1185415"/>
    <lineage>
        <taxon>Bacteria</taxon>
        <taxon>Bacillati</taxon>
        <taxon>Actinomycetota</taxon>
        <taxon>Actinomycetes</taxon>
        <taxon>Micromonosporales</taxon>
        <taxon>Micromonosporaceae</taxon>
        <taxon>Micromonospora</taxon>
    </lineage>
</organism>
<gene>
    <name evidence="7" type="ORF">B5D80_26645</name>
</gene>
<dbReference type="Pfam" id="PF00550">
    <property type="entry name" value="PP-binding"/>
    <property type="match status" value="1"/>
</dbReference>
<keyword evidence="2" id="KW-0597">Phosphoprotein</keyword>
<dbReference type="InterPro" id="IPR016035">
    <property type="entry name" value="Acyl_Trfase/lysoPLipase"/>
</dbReference>
<sequence length="1495" mass="156935">MSAVEEPVAVVGLSCRLPGAGDPEAFWALLRDGTDAVTAPPPDRRVPGHRVRRGGFVDAVDLFDPEFFGISAREAAAMDPQQRLVLELSWEALENARIVPAALAGSRTGVFVGAIGDDYATLLHQRGPDAVGPHTVTGLNRGIIANRVSYTLGLRGPSVTVDSAQSSALVAVHLAAESVRRGESEVAVAGGVNLNLAPESTIGAERFGALSPDGRCHTFDARANGYVRGEGGGLVVLKPLSRALADGDRVHAVLLGSAINNDGATDGLTVPSPQGQEEVLRLAHQRAGTTPEQVDYVELHGTGTVVGDPIEATALGAALGRHRSTPLLVGSAKTNVGHLEGAAGIVGFLKAVLCVRHRTLPASLHFATPNPRIALDELNLRVVTEARTLDHPLVVGVSSFGMGGTNAHAVLTEAPTRPPTPAAPTPGPLAWVVSGRTPQALRAQAERLTRLDADPADTAFALATTRTAFVHRAAVVGRTRDELRAGMTALARGLPHPGTVVGTPTGGLAFVFTGQGSQRPGMGRQLAARFPVFARAFAEVADALAPHLSRPLDEVLDDAEALERTEFTQPALFALEVALFRLLAHWGLRPDAVAGHSVGEIAAAHVAGVLDLADAARLVAARGRLMQALPAGGAMLAVAATEDEVRPLLRPGADLAAVNAPRAVVVAGDADAVAEIEQTARRWGRRTTRLRVSHAFHSARMDPMLAEFTEVVSGLRLHAPQVPLLSALAEPDVTDHRHWVRHVRDTVRFADAVSALRERGIGTVVEVGPDAVLTALVRDSAEVTAVATLRHDRPEPDTAVTALATAFTAGVEPDWTAFLGARDVVDLPTYAFQRERYWLDREPAPRREVTPAGGQLADVTDDDLLDLVRTTVAVVVGHVGPDAVDPDRTFRDLGLDSLTGVELRDRLAQTTGVALSPGLVYDYPTPAAVVAYLRTLADGVDTATEETTRFVDEPVAIVGMACRYPGGVSSPDDLWQLVRDERDAIGPFPTDRGWDLAALYHPEPGTPGRTYVREGGFLADAAEFDPAFFGIGPREAAAMDPQQRLLLRTAWEAVENGRLSPDALRGTRTGVFVGVVANDYGPRLHEPVAGAEGYLLTGTTASVASGRVAYTLGLTGPAVTVDTACSSSLVALHLAAQALRQGECTMALAGGATVLATPGMFLEFSRQRGLAADARCKAFAADADGTAWAEGVGVVLLERLSDARRNGHRVLAVLRGSAINQDGASNGLTAPNGPAQERVIRQALAGAGLSAADVDAVEAHGTGTALGDPIEARALLATYGQDREPPLLLGSVKSNIGHAQAAAGIAGVIKMVQAMRHGTLPRTLHVTAPTPHVDWDAGRIDLVTAARPWPDTDRPRRAAVSSFGISGTNAHVILEQGDPEPVAEVRSTSGTPAAWLLSGADPDLVAEQAGRLRRFVLAHPTLDPADVALSLATTRAHLEYRAAVVGADREELLAGLADLESGRRRAVAIRPGKVAFLFAGQGTQRHHMGKTLYDT</sequence>
<dbReference type="InterPro" id="IPR014031">
    <property type="entry name" value="Ketoacyl_synth_C"/>
</dbReference>
<dbReference type="EMBL" id="MZMV01000061">
    <property type="protein sequence ID" value="OWV01456.1"/>
    <property type="molecule type" value="Genomic_DNA"/>
</dbReference>
<dbReference type="PANTHER" id="PTHR43775">
    <property type="entry name" value="FATTY ACID SYNTHASE"/>
    <property type="match status" value="1"/>
</dbReference>
<dbReference type="Pfam" id="PF00698">
    <property type="entry name" value="Acyl_transf_1"/>
    <property type="match status" value="1"/>
</dbReference>
<dbReference type="PANTHER" id="PTHR43775:SF51">
    <property type="entry name" value="INACTIVE PHENOLPHTHIOCEROL SYNTHESIS POLYKETIDE SYNTHASE TYPE I PKS1-RELATED"/>
    <property type="match status" value="1"/>
</dbReference>
<dbReference type="FunFam" id="3.40.366.10:FF:000002">
    <property type="entry name" value="Probable polyketide synthase 2"/>
    <property type="match status" value="1"/>
</dbReference>
<dbReference type="SMART" id="SM00823">
    <property type="entry name" value="PKS_PP"/>
    <property type="match status" value="1"/>
</dbReference>
<accession>A0A246RFB9</accession>
<keyword evidence="8" id="KW-1185">Reference proteome</keyword>
<dbReference type="Gene3D" id="1.10.1200.10">
    <property type="entry name" value="ACP-like"/>
    <property type="match status" value="1"/>
</dbReference>
<evidence type="ECO:0000256" key="1">
    <source>
        <dbReference type="ARBA" id="ARBA00022450"/>
    </source>
</evidence>
<evidence type="ECO:0000256" key="3">
    <source>
        <dbReference type="ARBA" id="ARBA00022679"/>
    </source>
</evidence>
<dbReference type="SMART" id="SM00825">
    <property type="entry name" value="PKS_KS"/>
    <property type="match status" value="2"/>
</dbReference>
<dbReference type="InterPro" id="IPR006162">
    <property type="entry name" value="Ppantetheine_attach_site"/>
</dbReference>
<feature type="domain" description="Ketosynthase family 3 (KS3)" evidence="6">
    <location>
        <begin position="5"/>
        <end position="413"/>
    </location>
</feature>
<dbReference type="InterPro" id="IPR036736">
    <property type="entry name" value="ACP-like_sf"/>
</dbReference>
<dbReference type="SMART" id="SM00827">
    <property type="entry name" value="PKS_AT"/>
    <property type="match status" value="1"/>
</dbReference>
<dbReference type="Gene3D" id="3.30.70.3290">
    <property type="match status" value="2"/>
</dbReference>
<proteinExistence type="predicted"/>
<dbReference type="InterPro" id="IPR032821">
    <property type="entry name" value="PKS_assoc"/>
</dbReference>
<dbReference type="GO" id="GO:0004315">
    <property type="term" value="F:3-oxoacyl-[acyl-carrier-protein] synthase activity"/>
    <property type="evidence" value="ECO:0007669"/>
    <property type="project" value="InterPro"/>
</dbReference>
<dbReference type="Proteomes" id="UP000197174">
    <property type="component" value="Unassembled WGS sequence"/>
</dbReference>
<dbReference type="InterPro" id="IPR009081">
    <property type="entry name" value="PP-bd_ACP"/>
</dbReference>
<dbReference type="GO" id="GO:0006633">
    <property type="term" value="P:fatty acid biosynthetic process"/>
    <property type="evidence" value="ECO:0007669"/>
    <property type="project" value="InterPro"/>
</dbReference>
<dbReference type="SMART" id="SM01294">
    <property type="entry name" value="PKS_PP_betabranch"/>
    <property type="match status" value="1"/>
</dbReference>
<dbReference type="InterPro" id="IPR016039">
    <property type="entry name" value="Thiolase-like"/>
</dbReference>
<dbReference type="InterPro" id="IPR020806">
    <property type="entry name" value="PKS_PP-bd"/>
</dbReference>
<dbReference type="GO" id="GO:0031177">
    <property type="term" value="F:phosphopantetheine binding"/>
    <property type="evidence" value="ECO:0007669"/>
    <property type="project" value="InterPro"/>
</dbReference>
<feature type="domain" description="Ketosynthase family 3 (KS3)" evidence="6">
    <location>
        <begin position="952"/>
        <end position="1376"/>
    </location>
</feature>
<dbReference type="InterPro" id="IPR014030">
    <property type="entry name" value="Ketoacyl_synth_N"/>
</dbReference>
<feature type="domain" description="Carrier" evidence="5">
    <location>
        <begin position="862"/>
        <end position="937"/>
    </location>
</feature>
<dbReference type="PROSITE" id="PS00606">
    <property type="entry name" value="KS3_1"/>
    <property type="match status" value="1"/>
</dbReference>
<dbReference type="SUPFAM" id="SSF52151">
    <property type="entry name" value="FabD/lysophospholipase-like"/>
    <property type="match status" value="1"/>
</dbReference>
<evidence type="ECO:0000256" key="2">
    <source>
        <dbReference type="ARBA" id="ARBA00022553"/>
    </source>
</evidence>
<feature type="non-terminal residue" evidence="7">
    <location>
        <position position="1495"/>
    </location>
</feature>
<protein>
    <submittedName>
        <fullName evidence="7">Uncharacterized protein</fullName>
    </submittedName>
</protein>
<dbReference type="SUPFAM" id="SSF47336">
    <property type="entry name" value="ACP-like"/>
    <property type="match status" value="1"/>
</dbReference>
<evidence type="ECO:0000259" key="6">
    <source>
        <dbReference type="PROSITE" id="PS52004"/>
    </source>
</evidence>
<dbReference type="InterPro" id="IPR016036">
    <property type="entry name" value="Malonyl_transacylase_ACP-bd"/>
</dbReference>
<dbReference type="PROSITE" id="PS00012">
    <property type="entry name" value="PHOSPHOPANTETHEINE"/>
    <property type="match status" value="1"/>
</dbReference>
<dbReference type="Pfam" id="PF02801">
    <property type="entry name" value="Ketoacyl-synt_C"/>
    <property type="match status" value="2"/>
</dbReference>
<reference evidence="7 8" key="1">
    <citation type="submission" date="2017-03" db="EMBL/GenBank/DDBJ databases">
        <title>Whole genome sequence of Micromonospora wenchangensis, isolated from mangrove soil.</title>
        <authorList>
            <person name="Yang H."/>
        </authorList>
    </citation>
    <scope>NUCLEOTIDE SEQUENCE [LARGE SCALE GENOMIC DNA]</scope>
    <source>
        <strain evidence="7 8">CCTCC AA 2012002</strain>
    </source>
</reference>
<evidence type="ECO:0000313" key="7">
    <source>
        <dbReference type="EMBL" id="OWV01456.1"/>
    </source>
</evidence>
<evidence type="ECO:0000259" key="5">
    <source>
        <dbReference type="PROSITE" id="PS50075"/>
    </source>
</evidence>
<evidence type="ECO:0000256" key="4">
    <source>
        <dbReference type="ARBA" id="ARBA00023315"/>
    </source>
</evidence>
<dbReference type="FunFam" id="3.40.47.10:FF:000019">
    <property type="entry name" value="Polyketide synthase type I"/>
    <property type="match status" value="1"/>
</dbReference>
<dbReference type="SUPFAM" id="SSF53901">
    <property type="entry name" value="Thiolase-like"/>
    <property type="match status" value="2"/>
</dbReference>
<dbReference type="Pfam" id="PF00109">
    <property type="entry name" value="ketoacyl-synt"/>
    <property type="match status" value="2"/>
</dbReference>
<dbReference type="InterPro" id="IPR001227">
    <property type="entry name" value="Ac_transferase_dom_sf"/>
</dbReference>
<comment type="caution">
    <text evidence="7">The sequence shown here is derived from an EMBL/GenBank/DDBJ whole genome shotgun (WGS) entry which is preliminary data.</text>
</comment>
<keyword evidence="1" id="KW-0596">Phosphopantetheine</keyword>
<dbReference type="InterPro" id="IPR020841">
    <property type="entry name" value="PKS_Beta-ketoAc_synthase_dom"/>
</dbReference>
<dbReference type="InterPro" id="IPR018201">
    <property type="entry name" value="Ketoacyl_synth_AS"/>
</dbReference>
<dbReference type="SUPFAM" id="SSF55048">
    <property type="entry name" value="Probable ACP-binding domain of malonyl-CoA ACP transacylase"/>
    <property type="match status" value="1"/>
</dbReference>
<dbReference type="Pfam" id="PF16197">
    <property type="entry name" value="KAsynt_C_assoc"/>
    <property type="match status" value="2"/>
</dbReference>
<dbReference type="GO" id="GO:0004312">
    <property type="term" value="F:fatty acid synthase activity"/>
    <property type="evidence" value="ECO:0007669"/>
    <property type="project" value="TreeGrafter"/>
</dbReference>